<keyword evidence="1" id="KW-1133">Transmembrane helix</keyword>
<dbReference type="EMBL" id="RBKU01000001">
    <property type="protein sequence ID" value="RKR84204.1"/>
    <property type="molecule type" value="Genomic_DNA"/>
</dbReference>
<reference evidence="2 3" key="1">
    <citation type="submission" date="2018-10" db="EMBL/GenBank/DDBJ databases">
        <title>Genomic Encyclopedia of Archaeal and Bacterial Type Strains, Phase II (KMG-II): from individual species to whole genera.</title>
        <authorList>
            <person name="Goeker M."/>
        </authorList>
    </citation>
    <scope>NUCLEOTIDE SEQUENCE [LARGE SCALE GENOMIC DNA]</scope>
    <source>
        <strain evidence="2 3">DSM 18602</strain>
    </source>
</reference>
<keyword evidence="1" id="KW-0812">Transmembrane</keyword>
<dbReference type="AlphaFoldDB" id="A0A495J755"/>
<keyword evidence="3" id="KW-1185">Reference proteome</keyword>
<protein>
    <submittedName>
        <fullName evidence="2">Uncharacterized protein</fullName>
    </submittedName>
</protein>
<keyword evidence="1" id="KW-0472">Membrane</keyword>
<organism evidence="2 3">
    <name type="scientific">Mucilaginibacter gracilis</name>
    <dbReference type="NCBI Taxonomy" id="423350"/>
    <lineage>
        <taxon>Bacteria</taxon>
        <taxon>Pseudomonadati</taxon>
        <taxon>Bacteroidota</taxon>
        <taxon>Sphingobacteriia</taxon>
        <taxon>Sphingobacteriales</taxon>
        <taxon>Sphingobacteriaceae</taxon>
        <taxon>Mucilaginibacter</taxon>
    </lineage>
</organism>
<dbReference type="Proteomes" id="UP000268007">
    <property type="component" value="Unassembled WGS sequence"/>
</dbReference>
<name>A0A495J755_9SPHI</name>
<feature type="transmembrane region" description="Helical" evidence="1">
    <location>
        <begin position="7"/>
        <end position="27"/>
    </location>
</feature>
<evidence type="ECO:0000313" key="3">
    <source>
        <dbReference type="Proteomes" id="UP000268007"/>
    </source>
</evidence>
<accession>A0A495J755</accession>
<sequence>MNGTLNYTKWIAVLTFIVSVIGMMIAWRSCSNAEDKDRAEMIEKTKIVACQVGQVMQFMESVTKLEKGDERFNKELEELQKIDPKGVDSELLDYVIRVRGYFKSAQGIRNSDGIEKSEKLKMIQGLKTEYHNLLNEFDKLKIALNIKYNFSLHC</sequence>
<comment type="caution">
    <text evidence="2">The sequence shown here is derived from an EMBL/GenBank/DDBJ whole genome shotgun (WGS) entry which is preliminary data.</text>
</comment>
<dbReference type="RefSeq" id="WP_121199675.1">
    <property type="nucleotide sequence ID" value="NZ_RBKU01000001.1"/>
</dbReference>
<proteinExistence type="predicted"/>
<evidence type="ECO:0000313" key="2">
    <source>
        <dbReference type="EMBL" id="RKR84204.1"/>
    </source>
</evidence>
<gene>
    <name evidence="2" type="ORF">BDD43_4431</name>
</gene>
<evidence type="ECO:0000256" key="1">
    <source>
        <dbReference type="SAM" id="Phobius"/>
    </source>
</evidence>